<evidence type="ECO:0000313" key="2">
    <source>
        <dbReference type="Proteomes" id="UP000001423"/>
    </source>
</evidence>
<dbReference type="EMBL" id="BX548175">
    <property type="protein sequence ID" value="CAX32117.1"/>
    <property type="molecule type" value="Genomic_DNA"/>
</dbReference>
<keyword evidence="2" id="KW-1185">Reference proteome</keyword>
<dbReference type="Proteomes" id="UP000001423">
    <property type="component" value="Chromosome"/>
</dbReference>
<sequence length="39" mass="4726">MARRRRISSLPRIKRAKDRLDFFLQFKFNKSQELANGVM</sequence>
<protein>
    <submittedName>
        <fullName evidence="1">Uncharacterized protein</fullName>
    </submittedName>
</protein>
<gene>
    <name evidence="1" type="ordered locus">PMT_2598</name>
</gene>
<accession>B9ER69</accession>
<reference evidence="1 2" key="1">
    <citation type="journal article" date="2003" name="Nature">
        <title>Genome divergence in two Prochlorococcus ecotypes reflects oceanic niche differentiation.</title>
        <authorList>
            <person name="Rocap G."/>
            <person name="Larimer F.W."/>
            <person name="Lamerdin J.E."/>
            <person name="Malfatti S."/>
            <person name="Chain P."/>
            <person name="Ahlgren N.A."/>
            <person name="Arellano A."/>
            <person name="Coleman M."/>
            <person name="Hauser L."/>
            <person name="Hess W.R."/>
            <person name="Johnson Z.I."/>
            <person name="Land M.L."/>
            <person name="Lindell D."/>
            <person name="Post A.F."/>
            <person name="Regala W."/>
            <person name="Shah M."/>
            <person name="Shaw S.L."/>
            <person name="Steglich C."/>
            <person name="Sullivan M.B."/>
            <person name="Ting C.S."/>
            <person name="Tolonen A."/>
            <person name="Webb E.A."/>
            <person name="Zinser E.R."/>
            <person name="Chisholm S.W."/>
        </authorList>
    </citation>
    <scope>NUCLEOTIDE SEQUENCE [LARGE SCALE GENOMIC DNA]</scope>
    <source>
        <strain evidence="2">MIT 9313</strain>
    </source>
</reference>
<organism evidence="1 2">
    <name type="scientific">Prochlorococcus marinus (strain MIT 9313)</name>
    <dbReference type="NCBI Taxonomy" id="74547"/>
    <lineage>
        <taxon>Bacteria</taxon>
        <taxon>Bacillati</taxon>
        <taxon>Cyanobacteriota</taxon>
        <taxon>Cyanophyceae</taxon>
        <taxon>Synechococcales</taxon>
        <taxon>Prochlorococcaceae</taxon>
        <taxon>Prochlorococcus</taxon>
    </lineage>
</organism>
<dbReference type="HOGENOM" id="CLU_3315225_0_0_3"/>
<proteinExistence type="predicted"/>
<evidence type="ECO:0000313" key="1">
    <source>
        <dbReference type="EMBL" id="CAX32117.1"/>
    </source>
</evidence>
<dbReference type="AlphaFoldDB" id="B9ER69"/>
<dbReference type="KEGG" id="pmt:PMT_2598"/>
<name>B9ER69_PROMM</name>